<feature type="domain" description="STAS" evidence="3">
    <location>
        <begin position="1"/>
        <end position="110"/>
    </location>
</feature>
<dbReference type="PANTHER" id="PTHR33495:SF2">
    <property type="entry name" value="ANTI-SIGMA FACTOR ANTAGONIST TM_1081-RELATED"/>
    <property type="match status" value="1"/>
</dbReference>
<sequence>MTIAHQRVDDVHVFDLQGQLNSGNAAAAESDILAQVTGGARKVVLDLTALDYISSAGLRVVLVAAKRLKQAGGKLVLAGMQPHVREVFDVSGFLAILNVVPDRPSALGQFAGT</sequence>
<dbReference type="Proteomes" id="UP000542125">
    <property type="component" value="Unassembled WGS sequence"/>
</dbReference>
<comment type="caution">
    <text evidence="4">The sequence shown here is derived from an EMBL/GenBank/DDBJ whole genome shotgun (WGS) entry which is preliminary data.</text>
</comment>
<reference evidence="4 5" key="1">
    <citation type="submission" date="2020-07" db="EMBL/GenBank/DDBJ databases">
        <title>Genomic Encyclopedia of Type Strains, Phase IV (KMG-V): Genome sequencing to study the core and pangenomes of soil and plant-associated prokaryotes.</title>
        <authorList>
            <person name="Whitman W."/>
        </authorList>
    </citation>
    <scope>NUCLEOTIDE SEQUENCE [LARGE SCALE GENOMIC DNA]</scope>
    <source>
        <strain evidence="4 5">SAS40</strain>
    </source>
</reference>
<dbReference type="InterPro" id="IPR003658">
    <property type="entry name" value="Anti-sigma_ant"/>
</dbReference>
<proteinExistence type="inferred from homology"/>
<dbReference type="AlphaFoldDB" id="A0A7Y9LPW3"/>
<name>A0A7Y9LPW3_9BURK</name>
<dbReference type="InterPro" id="IPR002645">
    <property type="entry name" value="STAS_dom"/>
</dbReference>
<evidence type="ECO:0000259" key="3">
    <source>
        <dbReference type="PROSITE" id="PS50801"/>
    </source>
</evidence>
<gene>
    <name evidence="4" type="ORF">FHW18_004357</name>
</gene>
<accession>A0A7Y9LPW3</accession>
<dbReference type="PROSITE" id="PS50801">
    <property type="entry name" value="STAS"/>
    <property type="match status" value="1"/>
</dbReference>
<dbReference type="EMBL" id="JACBYR010000002">
    <property type="protein sequence ID" value="NYE85050.1"/>
    <property type="molecule type" value="Genomic_DNA"/>
</dbReference>
<dbReference type="GO" id="GO:0043856">
    <property type="term" value="F:anti-sigma factor antagonist activity"/>
    <property type="evidence" value="ECO:0007669"/>
    <property type="project" value="InterPro"/>
</dbReference>
<dbReference type="SUPFAM" id="SSF52091">
    <property type="entry name" value="SpoIIaa-like"/>
    <property type="match status" value="1"/>
</dbReference>
<evidence type="ECO:0000256" key="2">
    <source>
        <dbReference type="RuleBase" id="RU003749"/>
    </source>
</evidence>
<dbReference type="CDD" id="cd07043">
    <property type="entry name" value="STAS_anti-anti-sigma_factors"/>
    <property type="match status" value="1"/>
</dbReference>
<evidence type="ECO:0000313" key="5">
    <source>
        <dbReference type="Proteomes" id="UP000542125"/>
    </source>
</evidence>
<dbReference type="NCBIfam" id="TIGR00377">
    <property type="entry name" value="ant_ant_sig"/>
    <property type="match status" value="1"/>
</dbReference>
<comment type="similarity">
    <text evidence="1 2">Belongs to the anti-sigma-factor antagonist family.</text>
</comment>
<dbReference type="RefSeq" id="WP_179589067.1">
    <property type="nucleotide sequence ID" value="NZ_JACBYR010000002.1"/>
</dbReference>
<protein>
    <recommendedName>
        <fullName evidence="2">Anti-sigma factor antagonist</fullName>
    </recommendedName>
</protein>
<dbReference type="PANTHER" id="PTHR33495">
    <property type="entry name" value="ANTI-SIGMA FACTOR ANTAGONIST TM_1081-RELATED-RELATED"/>
    <property type="match status" value="1"/>
</dbReference>
<dbReference type="Pfam" id="PF01740">
    <property type="entry name" value="STAS"/>
    <property type="match status" value="1"/>
</dbReference>
<evidence type="ECO:0000256" key="1">
    <source>
        <dbReference type="ARBA" id="ARBA00009013"/>
    </source>
</evidence>
<evidence type="ECO:0000313" key="4">
    <source>
        <dbReference type="EMBL" id="NYE85050.1"/>
    </source>
</evidence>
<dbReference type="InterPro" id="IPR036513">
    <property type="entry name" value="STAS_dom_sf"/>
</dbReference>
<organism evidence="4 5">
    <name type="scientific">Pigmentiphaga litoralis</name>
    <dbReference type="NCBI Taxonomy" id="516702"/>
    <lineage>
        <taxon>Bacteria</taxon>
        <taxon>Pseudomonadati</taxon>
        <taxon>Pseudomonadota</taxon>
        <taxon>Betaproteobacteria</taxon>
        <taxon>Burkholderiales</taxon>
        <taxon>Alcaligenaceae</taxon>
        <taxon>Pigmentiphaga</taxon>
    </lineage>
</organism>
<keyword evidence="5" id="KW-1185">Reference proteome</keyword>
<dbReference type="Gene3D" id="3.30.750.24">
    <property type="entry name" value="STAS domain"/>
    <property type="match status" value="1"/>
</dbReference>